<name>X1J711_9ZZZZ</name>
<dbReference type="EMBL" id="BARU01036489">
    <property type="protein sequence ID" value="GAH89762.1"/>
    <property type="molecule type" value="Genomic_DNA"/>
</dbReference>
<feature type="non-terminal residue" evidence="1">
    <location>
        <position position="1"/>
    </location>
</feature>
<proteinExistence type="predicted"/>
<accession>X1J711</accession>
<evidence type="ECO:0000313" key="1">
    <source>
        <dbReference type="EMBL" id="GAH89762.1"/>
    </source>
</evidence>
<reference evidence="1" key="1">
    <citation type="journal article" date="2014" name="Front. Microbiol.">
        <title>High frequency of phylogenetically diverse reductive dehalogenase-homologous genes in deep subseafloor sedimentary metagenomes.</title>
        <authorList>
            <person name="Kawai M."/>
            <person name="Futagami T."/>
            <person name="Toyoda A."/>
            <person name="Takaki Y."/>
            <person name="Nishi S."/>
            <person name="Hori S."/>
            <person name="Arai W."/>
            <person name="Tsubouchi T."/>
            <person name="Morono Y."/>
            <person name="Uchiyama I."/>
            <person name="Ito T."/>
            <person name="Fujiyama A."/>
            <person name="Inagaki F."/>
            <person name="Takami H."/>
        </authorList>
    </citation>
    <scope>NUCLEOTIDE SEQUENCE</scope>
    <source>
        <strain evidence="1">Expedition CK06-06</strain>
    </source>
</reference>
<sequence length="31" mass="3664">DNTETKDEILTNVNIQVHLIARSPKRDSYHR</sequence>
<organism evidence="1">
    <name type="scientific">marine sediment metagenome</name>
    <dbReference type="NCBI Taxonomy" id="412755"/>
    <lineage>
        <taxon>unclassified sequences</taxon>
        <taxon>metagenomes</taxon>
        <taxon>ecological metagenomes</taxon>
    </lineage>
</organism>
<dbReference type="AlphaFoldDB" id="X1J711"/>
<comment type="caution">
    <text evidence="1">The sequence shown here is derived from an EMBL/GenBank/DDBJ whole genome shotgun (WGS) entry which is preliminary data.</text>
</comment>
<protein>
    <submittedName>
        <fullName evidence="1">Uncharacterized protein</fullName>
    </submittedName>
</protein>
<gene>
    <name evidence="1" type="ORF">S03H2_56973</name>
</gene>